<evidence type="ECO:0000313" key="2">
    <source>
        <dbReference type="Proteomes" id="UP000789860"/>
    </source>
</evidence>
<proteinExistence type="predicted"/>
<keyword evidence="2" id="KW-1185">Reference proteome</keyword>
<evidence type="ECO:0000313" key="1">
    <source>
        <dbReference type="EMBL" id="CAG8718204.1"/>
    </source>
</evidence>
<accession>A0ACA9PQ81</accession>
<feature type="non-terminal residue" evidence="1">
    <location>
        <position position="1"/>
    </location>
</feature>
<dbReference type="Proteomes" id="UP000789860">
    <property type="component" value="Unassembled WGS sequence"/>
</dbReference>
<comment type="caution">
    <text evidence="1">The sequence shown here is derived from an EMBL/GenBank/DDBJ whole genome shotgun (WGS) entry which is preliminary data.</text>
</comment>
<organism evidence="1 2">
    <name type="scientific">Scutellospora calospora</name>
    <dbReference type="NCBI Taxonomy" id="85575"/>
    <lineage>
        <taxon>Eukaryota</taxon>
        <taxon>Fungi</taxon>
        <taxon>Fungi incertae sedis</taxon>
        <taxon>Mucoromycota</taxon>
        <taxon>Glomeromycotina</taxon>
        <taxon>Glomeromycetes</taxon>
        <taxon>Diversisporales</taxon>
        <taxon>Gigasporaceae</taxon>
        <taxon>Scutellospora</taxon>
    </lineage>
</organism>
<sequence>VLIFVINFFAIIPSAHLLGFATEELAESVGQTLGGLLNATFGNAVELIIAIVALFHGQIRVVQASMLGSVLSNILLVLGT</sequence>
<name>A0ACA9PQ81_9GLOM</name>
<dbReference type="EMBL" id="CAJVPM010046242">
    <property type="protein sequence ID" value="CAG8718204.1"/>
    <property type="molecule type" value="Genomic_DNA"/>
</dbReference>
<reference evidence="1" key="1">
    <citation type="submission" date="2021-06" db="EMBL/GenBank/DDBJ databases">
        <authorList>
            <person name="Kallberg Y."/>
            <person name="Tangrot J."/>
            <person name="Rosling A."/>
        </authorList>
    </citation>
    <scope>NUCLEOTIDE SEQUENCE</scope>
    <source>
        <strain evidence="1">AU212A</strain>
    </source>
</reference>
<feature type="non-terminal residue" evidence="1">
    <location>
        <position position="80"/>
    </location>
</feature>
<gene>
    <name evidence="1" type="ORF">SCALOS_LOCUS11154</name>
</gene>
<protein>
    <submittedName>
        <fullName evidence="1">10249_t:CDS:1</fullName>
    </submittedName>
</protein>